<sequence>MVAPERKDVPLKQFRKFAKSGVNEKKTLYPSLEGTPDNEIVSIQGRSAFLSSLITVSTVARRKKNPAAQHHPINGRFNRIRQPSIDQHQLSARAACQETTPTATDVRSNHAVDADKQQTTRPADNEHRADFRTTKAIFKSS</sequence>
<name>A0A084W6M1_ANOSI</name>
<accession>A0A084W6M1</accession>
<feature type="compositionally biased region" description="Polar residues" evidence="1">
    <location>
        <begin position="97"/>
        <end position="106"/>
    </location>
</feature>
<dbReference type="EnsemblMetazoa" id="ASIC013823-RA">
    <property type="protein sequence ID" value="ASIC013823-PA"/>
    <property type="gene ID" value="ASIC013823"/>
</dbReference>
<proteinExistence type="predicted"/>
<dbReference type="EMBL" id="KE525308">
    <property type="protein sequence ID" value="KFB45865.1"/>
    <property type="molecule type" value="Genomic_DNA"/>
</dbReference>
<feature type="compositionally biased region" description="Basic and acidic residues" evidence="1">
    <location>
        <begin position="107"/>
        <end position="133"/>
    </location>
</feature>
<protein>
    <submittedName>
        <fullName evidence="2 3">Uncharacterized protein</fullName>
    </submittedName>
</protein>
<evidence type="ECO:0000256" key="1">
    <source>
        <dbReference type="SAM" id="MobiDB-lite"/>
    </source>
</evidence>
<evidence type="ECO:0000313" key="4">
    <source>
        <dbReference type="Proteomes" id="UP000030765"/>
    </source>
</evidence>
<evidence type="ECO:0000313" key="3">
    <source>
        <dbReference type="EnsemblMetazoa" id="ASIC013823-PA"/>
    </source>
</evidence>
<feature type="region of interest" description="Disordered" evidence="1">
    <location>
        <begin position="97"/>
        <end position="141"/>
    </location>
</feature>
<dbReference type="VEuPathDB" id="VectorBase:ASIC013823"/>
<reference evidence="2 4" key="1">
    <citation type="journal article" date="2014" name="BMC Genomics">
        <title>Genome sequence of Anopheles sinensis provides insight into genetics basis of mosquito competence for malaria parasites.</title>
        <authorList>
            <person name="Zhou D."/>
            <person name="Zhang D."/>
            <person name="Ding G."/>
            <person name="Shi L."/>
            <person name="Hou Q."/>
            <person name="Ye Y."/>
            <person name="Xu Y."/>
            <person name="Zhou H."/>
            <person name="Xiong C."/>
            <person name="Li S."/>
            <person name="Yu J."/>
            <person name="Hong S."/>
            <person name="Yu X."/>
            <person name="Zou P."/>
            <person name="Chen C."/>
            <person name="Chang X."/>
            <person name="Wang W."/>
            <person name="Lv Y."/>
            <person name="Sun Y."/>
            <person name="Ma L."/>
            <person name="Shen B."/>
            <person name="Zhu C."/>
        </authorList>
    </citation>
    <scope>NUCLEOTIDE SEQUENCE [LARGE SCALE GENOMIC DNA]</scope>
</reference>
<dbReference type="AlphaFoldDB" id="A0A084W6M1"/>
<reference evidence="3" key="2">
    <citation type="submission" date="2020-05" db="UniProtKB">
        <authorList>
            <consortium name="EnsemblMetazoa"/>
        </authorList>
    </citation>
    <scope>IDENTIFICATION</scope>
</reference>
<gene>
    <name evidence="2" type="ORF">ZHAS_00013823</name>
</gene>
<keyword evidence="4" id="KW-1185">Reference proteome</keyword>
<organism evidence="2">
    <name type="scientific">Anopheles sinensis</name>
    <name type="common">Mosquito</name>
    <dbReference type="NCBI Taxonomy" id="74873"/>
    <lineage>
        <taxon>Eukaryota</taxon>
        <taxon>Metazoa</taxon>
        <taxon>Ecdysozoa</taxon>
        <taxon>Arthropoda</taxon>
        <taxon>Hexapoda</taxon>
        <taxon>Insecta</taxon>
        <taxon>Pterygota</taxon>
        <taxon>Neoptera</taxon>
        <taxon>Endopterygota</taxon>
        <taxon>Diptera</taxon>
        <taxon>Nematocera</taxon>
        <taxon>Culicoidea</taxon>
        <taxon>Culicidae</taxon>
        <taxon>Anophelinae</taxon>
        <taxon>Anopheles</taxon>
    </lineage>
</organism>
<dbReference type="EMBL" id="ATLV01020853">
    <property type="status" value="NOT_ANNOTATED_CDS"/>
    <property type="molecule type" value="Genomic_DNA"/>
</dbReference>
<dbReference type="Proteomes" id="UP000030765">
    <property type="component" value="Unassembled WGS sequence"/>
</dbReference>
<evidence type="ECO:0000313" key="2">
    <source>
        <dbReference type="EMBL" id="KFB45865.1"/>
    </source>
</evidence>